<dbReference type="InterPro" id="IPR029069">
    <property type="entry name" value="HotDog_dom_sf"/>
</dbReference>
<evidence type="ECO:0000259" key="2">
    <source>
        <dbReference type="Pfam" id="PF01575"/>
    </source>
</evidence>
<evidence type="ECO:0000256" key="1">
    <source>
        <dbReference type="ARBA" id="ARBA00005254"/>
    </source>
</evidence>
<dbReference type="RefSeq" id="WP_132879829.1">
    <property type="nucleotide sequence ID" value="NZ_SLXQ01000015.1"/>
</dbReference>
<dbReference type="PANTHER" id="PTHR43841">
    <property type="entry name" value="3-HYDROXYACYL-THIOESTER DEHYDRATASE HTDX-RELATED"/>
    <property type="match status" value="1"/>
</dbReference>
<sequence length="140" mass="15455">MTVPAAPAAWRIGPVCRTDFVRYQGASGDMNPIHHDEPFAQEAGFPTPFSVGMWQAGLLGSYAASWLGPENVRRFRIRFREQVWPEDVLTCDGKILREYAENGQRIAEVELTCRRQTGSVAVTALATFVIPAETEAADGE</sequence>
<keyword evidence="4" id="KW-1185">Reference proteome</keyword>
<reference evidence="3 4" key="1">
    <citation type="submission" date="2019-03" db="EMBL/GenBank/DDBJ databases">
        <title>Genomic Encyclopedia of Type Strains, Phase IV (KMG-IV): sequencing the most valuable type-strain genomes for metagenomic binning, comparative biology and taxonomic classification.</title>
        <authorList>
            <person name="Goeker M."/>
        </authorList>
    </citation>
    <scope>NUCLEOTIDE SEQUENCE [LARGE SCALE GENOMIC DNA]</scope>
    <source>
        <strain evidence="3 4">DSM 45765</strain>
    </source>
</reference>
<dbReference type="InterPro" id="IPR002539">
    <property type="entry name" value="MaoC-like_dom"/>
</dbReference>
<dbReference type="Proteomes" id="UP000294911">
    <property type="component" value="Unassembled WGS sequence"/>
</dbReference>
<dbReference type="PANTHER" id="PTHR43841:SF3">
    <property type="entry name" value="(3R)-HYDROXYACYL-ACP DEHYDRATASE SUBUNIT HADB"/>
    <property type="match status" value="1"/>
</dbReference>
<dbReference type="Gene3D" id="3.10.129.10">
    <property type="entry name" value="Hotdog Thioesterase"/>
    <property type="match status" value="1"/>
</dbReference>
<dbReference type="Pfam" id="PF01575">
    <property type="entry name" value="MaoC_dehydratas"/>
    <property type="match status" value="1"/>
</dbReference>
<dbReference type="AlphaFoldDB" id="A0A4R2Q9Z2"/>
<dbReference type="EMBL" id="SLXQ01000015">
    <property type="protein sequence ID" value="TCP45737.1"/>
    <property type="molecule type" value="Genomic_DNA"/>
</dbReference>
<dbReference type="SUPFAM" id="SSF54637">
    <property type="entry name" value="Thioesterase/thiol ester dehydrase-isomerase"/>
    <property type="match status" value="1"/>
</dbReference>
<dbReference type="OrthoDB" id="9800237at2"/>
<protein>
    <submittedName>
        <fullName evidence="3">Acyl dehydratase</fullName>
    </submittedName>
</protein>
<proteinExistence type="inferred from homology"/>
<comment type="similarity">
    <text evidence="1">Belongs to the enoyl-CoA hydratase/isomerase family.</text>
</comment>
<feature type="domain" description="MaoC-like" evidence="2">
    <location>
        <begin position="14"/>
        <end position="95"/>
    </location>
</feature>
<name>A0A4R2Q9Z2_9PSEU</name>
<gene>
    <name evidence="3" type="ORF">EV191_11517</name>
</gene>
<evidence type="ECO:0000313" key="3">
    <source>
        <dbReference type="EMBL" id="TCP45737.1"/>
    </source>
</evidence>
<evidence type="ECO:0000313" key="4">
    <source>
        <dbReference type="Proteomes" id="UP000294911"/>
    </source>
</evidence>
<comment type="caution">
    <text evidence="3">The sequence shown here is derived from an EMBL/GenBank/DDBJ whole genome shotgun (WGS) entry which is preliminary data.</text>
</comment>
<accession>A0A4R2Q9Z2</accession>
<organism evidence="3 4">
    <name type="scientific">Tamaricihabitans halophyticus</name>
    <dbReference type="NCBI Taxonomy" id="1262583"/>
    <lineage>
        <taxon>Bacteria</taxon>
        <taxon>Bacillati</taxon>
        <taxon>Actinomycetota</taxon>
        <taxon>Actinomycetes</taxon>
        <taxon>Pseudonocardiales</taxon>
        <taxon>Pseudonocardiaceae</taxon>
        <taxon>Tamaricihabitans</taxon>
    </lineage>
</organism>